<evidence type="ECO:0000256" key="3">
    <source>
        <dbReference type="ARBA" id="ARBA00022771"/>
    </source>
</evidence>
<dbReference type="Pfam" id="PF00096">
    <property type="entry name" value="zf-C2H2"/>
    <property type="match status" value="4"/>
</dbReference>
<accession>A0A7D9EDN4</accession>
<sequence length="428" mass="47322">MSCSEDETNAASVLSQMSQTAQPSENVTAQPIDNSVIAHQCDVETTSNQETASLGVDETLAATTPAADLCDNDNDNDNEPKIQPTPAVSSVKVYPCEYCGKVFNKSYNLKTHHRVHSGERPYQCTVCGHGFANLGDLKRHDRTHTGEKPYTCEFCNKSFSDFGSHKRHLRLHTGYKPFKCDNCDREFTRLDSYKNHVRLHTGVRPYKCEECQKEFNYLTTYKRHQNIHSGERPYSCDQCGKKFTRLIYVKNHKQSNCGKQRGKKLEEKSNEEMMTSSDTAVVAISNVSKLGEEIKITDGSLIENIAHDLSMQGGMQLNVTKVIYTNGETQPVLIESSETTSHTLILTTNPEDGQQLLELAAGVSNNAESAVSPNVSNSAGTIFLTQSLDTHTVTSESHQHDAIVTVNSDEHAQNSELGGKETISCMGS</sequence>
<organism evidence="6 7">
    <name type="scientific">Paramuricea clavata</name>
    <name type="common">Red gorgonian</name>
    <name type="synonym">Violescent sea-whip</name>
    <dbReference type="NCBI Taxonomy" id="317549"/>
    <lineage>
        <taxon>Eukaryota</taxon>
        <taxon>Metazoa</taxon>
        <taxon>Cnidaria</taxon>
        <taxon>Anthozoa</taxon>
        <taxon>Octocorallia</taxon>
        <taxon>Malacalcyonacea</taxon>
        <taxon>Plexauridae</taxon>
        <taxon>Paramuricea</taxon>
    </lineage>
</organism>
<dbReference type="Proteomes" id="UP001152795">
    <property type="component" value="Unassembled WGS sequence"/>
</dbReference>
<dbReference type="PANTHER" id="PTHR23235:SF120">
    <property type="entry name" value="KRUPPEL-LIKE FACTOR 15"/>
    <property type="match status" value="1"/>
</dbReference>
<evidence type="ECO:0000313" key="7">
    <source>
        <dbReference type="Proteomes" id="UP001152795"/>
    </source>
</evidence>
<dbReference type="PANTHER" id="PTHR23235">
    <property type="entry name" value="KRUEPPEL-LIKE TRANSCRIPTION FACTOR"/>
    <property type="match status" value="1"/>
</dbReference>
<feature type="region of interest" description="Disordered" evidence="5">
    <location>
        <begin position="66"/>
        <end position="85"/>
    </location>
</feature>
<keyword evidence="1" id="KW-0479">Metal-binding</keyword>
<name>A0A7D9EDN4_PARCT</name>
<dbReference type="GO" id="GO:0000122">
    <property type="term" value="P:negative regulation of transcription by RNA polymerase II"/>
    <property type="evidence" value="ECO:0007669"/>
    <property type="project" value="UniProtKB-ARBA"/>
</dbReference>
<dbReference type="EMBL" id="CACRXK020005558">
    <property type="protein sequence ID" value="CAB4006629.1"/>
    <property type="molecule type" value="Genomic_DNA"/>
</dbReference>
<evidence type="ECO:0000256" key="1">
    <source>
        <dbReference type="ARBA" id="ARBA00022723"/>
    </source>
</evidence>
<keyword evidence="2" id="KW-0677">Repeat</keyword>
<comment type="caution">
    <text evidence="6">The sequence shown here is derived from an EMBL/GenBank/DDBJ whole genome shotgun (WGS) entry which is preliminary data.</text>
</comment>
<evidence type="ECO:0000256" key="5">
    <source>
        <dbReference type="SAM" id="MobiDB-lite"/>
    </source>
</evidence>
<dbReference type="GO" id="GO:0045893">
    <property type="term" value="P:positive regulation of DNA-templated transcription"/>
    <property type="evidence" value="ECO:0007669"/>
    <property type="project" value="UniProtKB-ARBA"/>
</dbReference>
<dbReference type="SUPFAM" id="SSF57667">
    <property type="entry name" value="beta-beta-alpha zinc fingers"/>
    <property type="match status" value="3"/>
</dbReference>
<feature type="compositionally biased region" description="Polar residues" evidence="5">
    <location>
        <begin position="9"/>
        <end position="27"/>
    </location>
</feature>
<dbReference type="Gene3D" id="3.30.160.60">
    <property type="entry name" value="Classic Zinc Finger"/>
    <property type="match status" value="6"/>
</dbReference>
<dbReference type="FunFam" id="3.30.160.60:FF:002343">
    <property type="entry name" value="Zinc finger protein 33A"/>
    <property type="match status" value="1"/>
</dbReference>
<keyword evidence="3" id="KW-0863">Zinc-finger</keyword>
<reference evidence="6" key="1">
    <citation type="submission" date="2020-04" db="EMBL/GenBank/DDBJ databases">
        <authorList>
            <person name="Alioto T."/>
            <person name="Alioto T."/>
            <person name="Gomez Garrido J."/>
        </authorList>
    </citation>
    <scope>NUCLEOTIDE SEQUENCE</scope>
    <source>
        <strain evidence="6">A484AB</strain>
    </source>
</reference>
<dbReference type="GO" id="GO:0005694">
    <property type="term" value="C:chromosome"/>
    <property type="evidence" value="ECO:0007669"/>
    <property type="project" value="UniProtKB-ARBA"/>
</dbReference>
<feature type="region of interest" description="Disordered" evidence="5">
    <location>
        <begin position="1"/>
        <end position="27"/>
    </location>
</feature>
<evidence type="ECO:0000313" key="6">
    <source>
        <dbReference type="EMBL" id="CAB4006629.1"/>
    </source>
</evidence>
<dbReference type="FunFam" id="3.30.160.60:FF:000624">
    <property type="entry name" value="zinc finger protein 697"/>
    <property type="match status" value="1"/>
</dbReference>
<dbReference type="FunFam" id="3.30.160.60:FF:000912">
    <property type="entry name" value="Zinc finger protein 660"/>
    <property type="match status" value="1"/>
</dbReference>
<dbReference type="GO" id="GO:0045595">
    <property type="term" value="P:regulation of cell differentiation"/>
    <property type="evidence" value="ECO:0007669"/>
    <property type="project" value="UniProtKB-ARBA"/>
</dbReference>
<dbReference type="AlphaFoldDB" id="A0A7D9EDN4"/>
<dbReference type="GO" id="GO:0008270">
    <property type="term" value="F:zinc ion binding"/>
    <property type="evidence" value="ECO:0007669"/>
    <property type="project" value="UniProtKB-KW"/>
</dbReference>
<gene>
    <name evidence="6" type="ORF">PACLA_8A044876</name>
</gene>
<dbReference type="InterPro" id="IPR036236">
    <property type="entry name" value="Znf_C2H2_sf"/>
</dbReference>
<protein>
    <submittedName>
        <fullName evidence="6">Zinc finger 239-like</fullName>
    </submittedName>
</protein>
<dbReference type="InterPro" id="IPR013087">
    <property type="entry name" value="Znf_C2H2_type"/>
</dbReference>
<dbReference type="OrthoDB" id="8922241at2759"/>
<keyword evidence="4" id="KW-0862">Zinc</keyword>
<dbReference type="SMART" id="SM00355">
    <property type="entry name" value="ZnF_C2H2"/>
    <property type="match status" value="6"/>
</dbReference>
<dbReference type="FunFam" id="3.30.160.60:FF:001732">
    <property type="entry name" value="Zgc:162936"/>
    <property type="match status" value="1"/>
</dbReference>
<dbReference type="PROSITE" id="PS50157">
    <property type="entry name" value="ZINC_FINGER_C2H2_2"/>
    <property type="match status" value="6"/>
</dbReference>
<dbReference type="FunFam" id="3.30.160.60:FF:000182">
    <property type="entry name" value="zinc finger protein 366"/>
    <property type="match status" value="1"/>
</dbReference>
<proteinExistence type="predicted"/>
<dbReference type="FunFam" id="3.30.160.60:FF:000072">
    <property type="entry name" value="zinc finger protein 143 isoform X1"/>
    <property type="match status" value="1"/>
</dbReference>
<keyword evidence="7" id="KW-1185">Reference proteome</keyword>
<evidence type="ECO:0000256" key="4">
    <source>
        <dbReference type="ARBA" id="ARBA00022833"/>
    </source>
</evidence>
<dbReference type="GO" id="GO:0043565">
    <property type="term" value="F:sequence-specific DNA binding"/>
    <property type="evidence" value="ECO:0007669"/>
    <property type="project" value="UniProtKB-ARBA"/>
</dbReference>
<dbReference type="PROSITE" id="PS00028">
    <property type="entry name" value="ZINC_FINGER_C2H2_1"/>
    <property type="match status" value="5"/>
</dbReference>
<evidence type="ECO:0000256" key="2">
    <source>
        <dbReference type="ARBA" id="ARBA00022737"/>
    </source>
</evidence>